<dbReference type="PANTHER" id="PTHR41773">
    <property type="entry name" value="GTP PYROPHOSPHATASE-RELATED"/>
    <property type="match status" value="1"/>
</dbReference>
<organism evidence="2 3">
    <name type="scientific">Mycobacteroides abscessus</name>
    <dbReference type="NCBI Taxonomy" id="36809"/>
    <lineage>
        <taxon>Bacteria</taxon>
        <taxon>Bacillati</taxon>
        <taxon>Actinomycetota</taxon>
        <taxon>Actinomycetes</taxon>
        <taxon>Mycobacteriales</taxon>
        <taxon>Mycobacteriaceae</taxon>
        <taxon>Mycobacteroides</taxon>
    </lineage>
</organism>
<feature type="domain" description="RelA/SpoT" evidence="1">
    <location>
        <begin position="60"/>
        <end position="203"/>
    </location>
</feature>
<accession>A0ABD7HH87</accession>
<protein>
    <recommendedName>
        <fullName evidence="1">RelA/SpoT domain-containing protein</fullName>
    </recommendedName>
</protein>
<dbReference type="Gene3D" id="1.10.287.860">
    <property type="entry name" value="Nucleotidyltransferase"/>
    <property type="match status" value="1"/>
</dbReference>
<sequence length="363" mass="41769">MTVDFPDFARLYESYTAEYLAPSLPVIDRLFNEWKSKEFWVPARPADDPVIPTPVYNAYRRVKRAGSTWDKLSRVASNESDMTFDTLDRLDDLLGVRAVIYLSNYYPAIHSALARSKYVEINPDYPPRCYLPESMINRLGMPSEEFELSDIKPSGYGSIHYTLRFKESTGLRLKRFEFQVRTILLEAWGEIEHKLNYKSSVENEVGVRRQLRVVADSLRTVDEYFEIIHERSRYLRALNQTTGSTMDSDVLDDARLARLLAQYEVPVSESELGKLRRILSSHHINSVGDFRALTGGQTVSWIREELGIYVPGQHLDPYTLVAVIVLLHSKPTREDVKNAMGATMREAEMTHSVSSRLFKPYRS</sequence>
<comment type="caution">
    <text evidence="2">The sequence shown here is derived from an EMBL/GenBank/DDBJ whole genome shotgun (WGS) entry which is preliminary data.</text>
</comment>
<dbReference type="InterPro" id="IPR007685">
    <property type="entry name" value="RelA_SpoT"/>
</dbReference>
<dbReference type="EMBL" id="QXBN01000033">
    <property type="protein sequence ID" value="RIT29266.1"/>
    <property type="molecule type" value="Genomic_DNA"/>
</dbReference>
<evidence type="ECO:0000313" key="3">
    <source>
        <dbReference type="Proteomes" id="UP000284557"/>
    </source>
</evidence>
<dbReference type="SUPFAM" id="SSF81301">
    <property type="entry name" value="Nucleotidyltransferase"/>
    <property type="match status" value="1"/>
</dbReference>
<dbReference type="Pfam" id="PF04607">
    <property type="entry name" value="RelA_SpoT"/>
    <property type="match status" value="1"/>
</dbReference>
<evidence type="ECO:0000313" key="2">
    <source>
        <dbReference type="EMBL" id="RIT29266.1"/>
    </source>
</evidence>
<gene>
    <name evidence="2" type="ORF">D2E76_25500</name>
</gene>
<dbReference type="Gene3D" id="3.30.460.10">
    <property type="entry name" value="Beta Polymerase, domain 2"/>
    <property type="match status" value="1"/>
</dbReference>
<reference evidence="2 3" key="1">
    <citation type="submission" date="2018-08" db="EMBL/GenBank/DDBJ databases">
        <title>Linezolid Resistance in Mycobacterium abscessus: MIC Distribution and Comprehensive Investigation of Resistance Mechanisms.</title>
        <authorList>
            <person name="Ye M."/>
            <person name="Xu L."/>
            <person name="Zou Y."/>
            <person name="Li B."/>
            <person name="Guo Q."/>
            <person name="Zhang Y."/>
            <person name="Zhan M."/>
            <person name="Xu B."/>
            <person name="Yu F."/>
            <person name="Zhang Z."/>
            <person name="Chu H."/>
        </authorList>
    </citation>
    <scope>NUCLEOTIDE SEQUENCE [LARGE SCALE GENOMIC DNA]</scope>
    <source>
        <strain evidence="2 3">G143</strain>
    </source>
</reference>
<name>A0ABD7HH87_9MYCO</name>
<evidence type="ECO:0000259" key="1">
    <source>
        <dbReference type="SMART" id="SM00954"/>
    </source>
</evidence>
<dbReference type="SMART" id="SM00954">
    <property type="entry name" value="RelA_SpoT"/>
    <property type="match status" value="1"/>
</dbReference>
<dbReference type="Proteomes" id="UP000284557">
    <property type="component" value="Unassembled WGS sequence"/>
</dbReference>
<proteinExistence type="predicted"/>
<dbReference type="PANTHER" id="PTHR41773:SF1">
    <property type="entry name" value="RELA_SPOT DOMAIN-CONTAINING PROTEIN"/>
    <property type="match status" value="1"/>
</dbReference>
<dbReference type="AlphaFoldDB" id="A0ABD7HH87"/>
<dbReference type="InterPro" id="IPR043519">
    <property type="entry name" value="NT_sf"/>
</dbReference>